<dbReference type="Gene3D" id="1.10.10.10">
    <property type="entry name" value="Winged helix-like DNA-binding domain superfamily/Winged helix DNA-binding domain"/>
    <property type="match status" value="1"/>
</dbReference>
<sequence>MEAAMDQIRGFYTKADLQRDLFTDWEILFSLGTGSLQWSLIQIGLDLSIFTTLSSSSNLVTHEELVEKTAAAPNFLTHLLRDMASFGLIEEVSKDVFRASRTTRVFADPNVVGAEPHISGIHLPVAHALPKYLREHKYQDMTDPKDLPFQQALKTDLTPFEWLKRHPEQMKSLGHIMVLDAVKSWVISYPVEREVGSFKAANDSALLVDIGGGFGQHSVAFQKNFPLMTGRIVVQDIPSTLAHAPKIDGIEFHAYDFFTPQPIQGAKFYYLRHILHDWTDEDCIRILSNIIPALGADSRILIDEVVLPNTKVPWQVALMDIAMMACLGGIERCKEDWENLLGRAGLKVVDVHRYDDERFHSIIAAVPK</sequence>
<keyword evidence="3" id="KW-0949">S-adenosyl-L-methionine</keyword>
<name>A0A9P4GAT4_9PLEO</name>
<dbReference type="InterPro" id="IPR029063">
    <property type="entry name" value="SAM-dependent_MTases_sf"/>
</dbReference>
<dbReference type="OrthoDB" id="2410195at2759"/>
<dbReference type="PANTHER" id="PTHR43712">
    <property type="entry name" value="PUTATIVE (AFU_ORTHOLOGUE AFUA_4G14580)-RELATED"/>
    <property type="match status" value="1"/>
</dbReference>
<dbReference type="PIRSF" id="PIRSF005739">
    <property type="entry name" value="O-mtase"/>
    <property type="match status" value="1"/>
</dbReference>
<dbReference type="EMBL" id="ML976618">
    <property type="protein sequence ID" value="KAF1842114.1"/>
    <property type="molecule type" value="Genomic_DNA"/>
</dbReference>
<comment type="caution">
    <text evidence="6">The sequence shown here is derived from an EMBL/GenBank/DDBJ whole genome shotgun (WGS) entry which is preliminary data.</text>
</comment>
<protein>
    <submittedName>
        <fullName evidence="6">S-adenosyl-L-methionine-dependent methyltransferase</fullName>
    </submittedName>
</protein>
<organism evidence="6 7">
    <name type="scientific">Cucurbitaria berberidis CBS 394.84</name>
    <dbReference type="NCBI Taxonomy" id="1168544"/>
    <lineage>
        <taxon>Eukaryota</taxon>
        <taxon>Fungi</taxon>
        <taxon>Dikarya</taxon>
        <taxon>Ascomycota</taxon>
        <taxon>Pezizomycotina</taxon>
        <taxon>Dothideomycetes</taxon>
        <taxon>Pleosporomycetidae</taxon>
        <taxon>Pleosporales</taxon>
        <taxon>Pleosporineae</taxon>
        <taxon>Cucurbitariaceae</taxon>
        <taxon>Cucurbitaria</taxon>
    </lineage>
</organism>
<evidence type="ECO:0000259" key="5">
    <source>
        <dbReference type="Pfam" id="PF00891"/>
    </source>
</evidence>
<dbReference type="GO" id="GO:0008171">
    <property type="term" value="F:O-methyltransferase activity"/>
    <property type="evidence" value="ECO:0007669"/>
    <property type="project" value="InterPro"/>
</dbReference>
<dbReference type="GO" id="GO:0032259">
    <property type="term" value="P:methylation"/>
    <property type="evidence" value="ECO:0007669"/>
    <property type="project" value="UniProtKB-KW"/>
</dbReference>
<evidence type="ECO:0000313" key="6">
    <source>
        <dbReference type="EMBL" id="KAF1842114.1"/>
    </source>
</evidence>
<keyword evidence="2" id="KW-0808">Transferase</keyword>
<dbReference type="InterPro" id="IPR036390">
    <property type="entry name" value="WH_DNA-bd_sf"/>
</dbReference>
<dbReference type="Gene3D" id="3.40.50.150">
    <property type="entry name" value="Vaccinia Virus protein VP39"/>
    <property type="match status" value="1"/>
</dbReference>
<evidence type="ECO:0000256" key="1">
    <source>
        <dbReference type="ARBA" id="ARBA00022603"/>
    </source>
</evidence>
<dbReference type="PROSITE" id="PS51683">
    <property type="entry name" value="SAM_OMT_II"/>
    <property type="match status" value="1"/>
</dbReference>
<evidence type="ECO:0000256" key="2">
    <source>
        <dbReference type="ARBA" id="ARBA00022679"/>
    </source>
</evidence>
<proteinExistence type="predicted"/>
<feature type="active site" description="Proton acceptor" evidence="4">
    <location>
        <position position="276"/>
    </location>
</feature>
<dbReference type="RefSeq" id="XP_040784677.1">
    <property type="nucleotide sequence ID" value="XM_040935223.1"/>
</dbReference>
<dbReference type="InterPro" id="IPR016461">
    <property type="entry name" value="COMT-like"/>
</dbReference>
<dbReference type="AlphaFoldDB" id="A0A9P4GAT4"/>
<dbReference type="SUPFAM" id="SSF53335">
    <property type="entry name" value="S-adenosyl-L-methionine-dependent methyltransferases"/>
    <property type="match status" value="1"/>
</dbReference>
<dbReference type="Proteomes" id="UP000800039">
    <property type="component" value="Unassembled WGS sequence"/>
</dbReference>
<feature type="domain" description="O-methyltransferase C-terminal" evidence="5">
    <location>
        <begin position="202"/>
        <end position="346"/>
    </location>
</feature>
<dbReference type="PANTHER" id="PTHR43712:SF1">
    <property type="entry name" value="HYPOTHETICAL O-METHYLTRANSFERASE (EUROFUNG)-RELATED"/>
    <property type="match status" value="1"/>
</dbReference>
<dbReference type="InterPro" id="IPR036388">
    <property type="entry name" value="WH-like_DNA-bd_sf"/>
</dbReference>
<reference evidence="6" key="1">
    <citation type="submission" date="2020-01" db="EMBL/GenBank/DDBJ databases">
        <authorList>
            <consortium name="DOE Joint Genome Institute"/>
            <person name="Haridas S."/>
            <person name="Albert R."/>
            <person name="Binder M."/>
            <person name="Bloem J."/>
            <person name="Labutti K."/>
            <person name="Salamov A."/>
            <person name="Andreopoulos B."/>
            <person name="Baker S.E."/>
            <person name="Barry K."/>
            <person name="Bills G."/>
            <person name="Bluhm B.H."/>
            <person name="Cannon C."/>
            <person name="Castanera R."/>
            <person name="Culley D.E."/>
            <person name="Daum C."/>
            <person name="Ezra D."/>
            <person name="Gonzalez J.B."/>
            <person name="Henrissat B."/>
            <person name="Kuo A."/>
            <person name="Liang C."/>
            <person name="Lipzen A."/>
            <person name="Lutzoni F."/>
            <person name="Magnuson J."/>
            <person name="Mondo S."/>
            <person name="Nolan M."/>
            <person name="Ohm R."/>
            <person name="Pangilinan J."/>
            <person name="Park H.-J."/>
            <person name="Ramirez L."/>
            <person name="Alfaro M."/>
            <person name="Sun H."/>
            <person name="Tritt A."/>
            <person name="Yoshinaga Y."/>
            <person name="Zwiers L.-H."/>
            <person name="Turgeon B.G."/>
            <person name="Goodwin S.B."/>
            <person name="Spatafora J.W."/>
            <person name="Crous P.W."/>
            <person name="Grigoriev I.V."/>
        </authorList>
    </citation>
    <scope>NUCLEOTIDE SEQUENCE</scope>
    <source>
        <strain evidence="6">CBS 394.84</strain>
    </source>
</reference>
<evidence type="ECO:0000256" key="3">
    <source>
        <dbReference type="ARBA" id="ARBA00022691"/>
    </source>
</evidence>
<accession>A0A9P4GAT4</accession>
<dbReference type="InterPro" id="IPR001077">
    <property type="entry name" value="COMT_C"/>
</dbReference>
<evidence type="ECO:0000256" key="4">
    <source>
        <dbReference type="PIRSR" id="PIRSR005739-1"/>
    </source>
</evidence>
<dbReference type="SUPFAM" id="SSF46785">
    <property type="entry name" value="Winged helix' DNA-binding domain"/>
    <property type="match status" value="1"/>
</dbReference>
<keyword evidence="1 6" id="KW-0489">Methyltransferase</keyword>
<gene>
    <name evidence="6" type="ORF">K460DRAFT_380055</name>
</gene>
<dbReference type="Pfam" id="PF00891">
    <property type="entry name" value="Methyltransf_2"/>
    <property type="match status" value="1"/>
</dbReference>
<evidence type="ECO:0000313" key="7">
    <source>
        <dbReference type="Proteomes" id="UP000800039"/>
    </source>
</evidence>
<dbReference type="GeneID" id="63852474"/>
<keyword evidence="7" id="KW-1185">Reference proteome</keyword>